<accession>A0A4R6BV68</accession>
<evidence type="ECO:0000313" key="2">
    <source>
        <dbReference type="EMBL" id="TDM12173.1"/>
    </source>
</evidence>
<name>A0A4R6BV68_9STAP</name>
<feature type="compositionally biased region" description="Basic and acidic residues" evidence="1">
    <location>
        <begin position="181"/>
        <end position="191"/>
    </location>
</feature>
<organism evidence="2 3">
    <name type="scientific">Macrococcus bovicus</name>
    <dbReference type="NCBI Taxonomy" id="69968"/>
    <lineage>
        <taxon>Bacteria</taxon>
        <taxon>Bacillati</taxon>
        <taxon>Bacillota</taxon>
        <taxon>Bacilli</taxon>
        <taxon>Bacillales</taxon>
        <taxon>Staphylococcaceae</taxon>
        <taxon>Macrococcus</taxon>
    </lineage>
</organism>
<feature type="compositionally biased region" description="Basic and acidic residues" evidence="1">
    <location>
        <begin position="132"/>
        <end position="145"/>
    </location>
</feature>
<comment type="caution">
    <text evidence="2">The sequence shown here is derived from an EMBL/GenBank/DDBJ whole genome shotgun (WGS) entry which is preliminary data.</text>
</comment>
<keyword evidence="3" id="KW-1185">Reference proteome</keyword>
<gene>
    <name evidence="2" type="ORF">ERX55_11160</name>
</gene>
<feature type="non-terminal residue" evidence="2">
    <location>
        <position position="1"/>
    </location>
</feature>
<reference evidence="2 3" key="1">
    <citation type="submission" date="2019-01" db="EMBL/GenBank/DDBJ databases">
        <title>Draft genome sequences of the type strains of six Macrococcus species.</title>
        <authorList>
            <person name="Mazhar S."/>
            <person name="Altermann E."/>
            <person name="Hill C."/>
            <person name="Mcauliffe O."/>
        </authorList>
    </citation>
    <scope>NUCLEOTIDE SEQUENCE [LARGE SCALE GENOMIC DNA]</scope>
    <source>
        <strain evidence="2 3">ATCC 51825</strain>
    </source>
</reference>
<evidence type="ECO:0008006" key="4">
    <source>
        <dbReference type="Google" id="ProtNLM"/>
    </source>
</evidence>
<dbReference type="Proteomes" id="UP000294843">
    <property type="component" value="Unassembled WGS sequence"/>
</dbReference>
<feature type="compositionally biased region" description="Basic and acidic residues" evidence="1">
    <location>
        <begin position="165"/>
        <end position="174"/>
    </location>
</feature>
<protein>
    <recommendedName>
        <fullName evidence="4">Relaxase</fullName>
    </recommendedName>
</protein>
<proteinExistence type="predicted"/>
<sequence length="337" mass="39409">KFEIEKMSDEIVLSRGLPVIEKQKEDITTRGEMRLRERGQYVWKDDLKERFNGAIDKTLSNVSKDKAEYLEDFKKNMSDLGVTVKERYVKKRDTTYFTYAFTDENGKQQTINEKKLGVKYSAERVSEAVEERLEQNRTETLETAKEAVSGPERPLRRSGFVPPAEIERKRDASKKPNKVSDGAEIKKDTQTTRETITPLEMAPRPLRRDDEDEEKKRIREKELESFGQRLGFKPDGSYREMVLYCEETQRAMLYRVTPAQISQLERYGSNDLVTESFNYRLYTSPDRELMSGRYEKYRPESFYEQLKGNAQEKGVGIEFEQGHRTAVLQNRNAGRSR</sequence>
<dbReference type="EMBL" id="SCWF01000019">
    <property type="protein sequence ID" value="TDM12173.1"/>
    <property type="molecule type" value="Genomic_DNA"/>
</dbReference>
<evidence type="ECO:0000313" key="3">
    <source>
        <dbReference type="Proteomes" id="UP000294843"/>
    </source>
</evidence>
<feature type="region of interest" description="Disordered" evidence="1">
    <location>
        <begin position="132"/>
        <end position="198"/>
    </location>
</feature>
<dbReference type="AlphaFoldDB" id="A0A4R6BV68"/>
<evidence type="ECO:0000256" key="1">
    <source>
        <dbReference type="SAM" id="MobiDB-lite"/>
    </source>
</evidence>